<proteinExistence type="predicted"/>
<organism evidence="2 3">
    <name type="scientific">Colletotrichum orbiculare (strain 104-T / ATCC 96160 / CBS 514.97 / LARS 414 / MAFF 240422)</name>
    <name type="common">Cucumber anthracnose fungus</name>
    <name type="synonym">Colletotrichum lagenarium</name>
    <dbReference type="NCBI Taxonomy" id="1213857"/>
    <lineage>
        <taxon>Eukaryota</taxon>
        <taxon>Fungi</taxon>
        <taxon>Dikarya</taxon>
        <taxon>Ascomycota</taxon>
        <taxon>Pezizomycotina</taxon>
        <taxon>Sordariomycetes</taxon>
        <taxon>Hypocreomycetidae</taxon>
        <taxon>Glomerellales</taxon>
        <taxon>Glomerellaceae</taxon>
        <taxon>Colletotrichum</taxon>
        <taxon>Colletotrichum orbiculare species complex</taxon>
    </lineage>
</organism>
<protein>
    <submittedName>
        <fullName evidence="2">Uncharacterized protein</fullName>
    </submittedName>
</protein>
<feature type="region of interest" description="Disordered" evidence="1">
    <location>
        <begin position="1"/>
        <end position="26"/>
    </location>
</feature>
<comment type="caution">
    <text evidence="2">The sequence shown here is derived from an EMBL/GenBank/DDBJ whole genome shotgun (WGS) entry which is preliminary data.</text>
</comment>
<sequence>MKSSSSHPVGTSTSIAHHSDCGPGRHFQTRKVTKFQNVPSCLWLQNRVQSHPRTSSVACLATTGHATGKGVSDP</sequence>
<reference evidence="3" key="1">
    <citation type="journal article" date="2013" name="New Phytol.">
        <title>Comparative genomic and transcriptomic analyses reveal the hemibiotrophic stage shift of Colletotrichum fungi.</title>
        <authorList>
            <person name="Gan P."/>
            <person name="Ikeda K."/>
            <person name="Irieda H."/>
            <person name="Narusaka M."/>
            <person name="O'Connell R.J."/>
            <person name="Narusaka Y."/>
            <person name="Takano Y."/>
            <person name="Kubo Y."/>
            <person name="Shirasu K."/>
        </authorList>
    </citation>
    <scope>NUCLEOTIDE SEQUENCE [LARGE SCALE GENOMIC DNA]</scope>
    <source>
        <strain evidence="3">104-T / ATCC 96160 / CBS 514.97 / LARS 414 / MAFF 240422</strain>
    </source>
</reference>
<accession>A0A484FBR5</accession>
<keyword evidence="3" id="KW-1185">Reference proteome</keyword>
<gene>
    <name evidence="2" type="ORF">Cob_v011716</name>
</gene>
<dbReference type="Proteomes" id="UP000014480">
    <property type="component" value="Unassembled WGS sequence"/>
</dbReference>
<evidence type="ECO:0000313" key="2">
    <source>
        <dbReference type="EMBL" id="TDZ15388.1"/>
    </source>
</evidence>
<dbReference type="AlphaFoldDB" id="A0A484FBR5"/>
<reference evidence="3" key="2">
    <citation type="journal article" date="2019" name="Mol. Plant Microbe Interact.">
        <title>Genome sequence resources for four phytopathogenic fungi from the Colletotrichum orbiculare species complex.</title>
        <authorList>
            <person name="Gan P."/>
            <person name="Tsushima A."/>
            <person name="Narusaka M."/>
            <person name="Narusaka Y."/>
            <person name="Takano Y."/>
            <person name="Kubo Y."/>
            <person name="Shirasu K."/>
        </authorList>
    </citation>
    <scope>GENOME REANNOTATION</scope>
    <source>
        <strain evidence="3">104-T / ATCC 96160 / CBS 514.97 / LARS 414 / MAFF 240422</strain>
    </source>
</reference>
<evidence type="ECO:0000313" key="3">
    <source>
        <dbReference type="Proteomes" id="UP000014480"/>
    </source>
</evidence>
<evidence type="ECO:0000256" key="1">
    <source>
        <dbReference type="SAM" id="MobiDB-lite"/>
    </source>
</evidence>
<feature type="compositionally biased region" description="Low complexity" evidence="1">
    <location>
        <begin position="1"/>
        <end position="14"/>
    </location>
</feature>
<dbReference type="EMBL" id="AMCV02000041">
    <property type="protein sequence ID" value="TDZ15388.1"/>
    <property type="molecule type" value="Genomic_DNA"/>
</dbReference>
<name>A0A484FBR5_COLOR</name>